<sequence>MNVMANVASQRSKLIEDALGHRLSLPDVFFLFIGHIKLLWMTDMFDALMFIPTAVLIITHDRPWRVVSRLLLSWGMA</sequence>
<accession>A0ACC1KBG1</accession>
<proteinExistence type="predicted"/>
<evidence type="ECO:0000313" key="1">
    <source>
        <dbReference type="EMBL" id="KAJ2781973.1"/>
    </source>
</evidence>
<organism evidence="1 2">
    <name type="scientific">Coemansia linderi</name>
    <dbReference type="NCBI Taxonomy" id="2663919"/>
    <lineage>
        <taxon>Eukaryota</taxon>
        <taxon>Fungi</taxon>
        <taxon>Fungi incertae sedis</taxon>
        <taxon>Zoopagomycota</taxon>
        <taxon>Kickxellomycotina</taxon>
        <taxon>Kickxellomycetes</taxon>
        <taxon>Kickxellales</taxon>
        <taxon>Kickxellaceae</taxon>
        <taxon>Coemansia</taxon>
    </lineage>
</organism>
<name>A0ACC1KBG1_9FUNG</name>
<dbReference type="EMBL" id="JANBUK010001358">
    <property type="protein sequence ID" value="KAJ2781973.1"/>
    <property type="molecule type" value="Genomic_DNA"/>
</dbReference>
<feature type="non-terminal residue" evidence="1">
    <location>
        <position position="77"/>
    </location>
</feature>
<keyword evidence="2" id="KW-1185">Reference proteome</keyword>
<gene>
    <name evidence="1" type="ORF">GGI18_003665</name>
</gene>
<reference evidence="1" key="1">
    <citation type="submission" date="2022-07" db="EMBL/GenBank/DDBJ databases">
        <title>Phylogenomic reconstructions and comparative analyses of Kickxellomycotina fungi.</title>
        <authorList>
            <person name="Reynolds N.K."/>
            <person name="Stajich J.E."/>
            <person name="Barry K."/>
            <person name="Grigoriev I.V."/>
            <person name="Crous P."/>
            <person name="Smith M.E."/>
        </authorList>
    </citation>
    <scope>NUCLEOTIDE SEQUENCE</scope>
    <source>
        <strain evidence="1">BCRC 34191</strain>
    </source>
</reference>
<protein>
    <submittedName>
        <fullName evidence="1">Uncharacterized protein</fullName>
    </submittedName>
</protein>
<dbReference type="Proteomes" id="UP001140066">
    <property type="component" value="Unassembled WGS sequence"/>
</dbReference>
<comment type="caution">
    <text evidence="1">The sequence shown here is derived from an EMBL/GenBank/DDBJ whole genome shotgun (WGS) entry which is preliminary data.</text>
</comment>
<evidence type="ECO:0000313" key="2">
    <source>
        <dbReference type="Proteomes" id="UP001140066"/>
    </source>
</evidence>